<name>A0ACC6PIC7_9BACL</name>
<gene>
    <name evidence="1" type="ORF">WKI47_22410</name>
</gene>
<keyword evidence="2" id="KW-1185">Reference proteome</keyword>
<evidence type="ECO:0000313" key="1">
    <source>
        <dbReference type="EMBL" id="MEJ8306673.1"/>
    </source>
</evidence>
<proteinExistence type="predicted"/>
<organism evidence="1 2">
    <name type="scientific">Saccharibacillus sacchari</name>
    <dbReference type="NCBI Taxonomy" id="456493"/>
    <lineage>
        <taxon>Bacteria</taxon>
        <taxon>Bacillati</taxon>
        <taxon>Bacillota</taxon>
        <taxon>Bacilli</taxon>
        <taxon>Bacillales</taxon>
        <taxon>Paenibacillaceae</taxon>
        <taxon>Saccharibacillus</taxon>
    </lineage>
</organism>
<dbReference type="Proteomes" id="UP001380953">
    <property type="component" value="Unassembled WGS sequence"/>
</dbReference>
<reference evidence="1" key="1">
    <citation type="submission" date="2024-03" db="EMBL/GenBank/DDBJ databases">
        <title>Whole genome sequecning of epiphytes from Marcgravia umbellata leaves.</title>
        <authorList>
            <person name="Kumar G."/>
            <person name="Savka M.A."/>
        </authorList>
    </citation>
    <scope>NUCLEOTIDE SEQUENCE</scope>
    <source>
        <strain evidence="1">RIT_BL5</strain>
    </source>
</reference>
<protein>
    <submittedName>
        <fullName evidence="1">Uncharacterized protein</fullName>
    </submittedName>
</protein>
<sequence length="503" mass="52716">MALTDKIPPEWNAPGIEPPDSKKDTGFEADDLVPAGWLNWFMAGVSAFLQDAQENGASTAWVQEQINKIAIPLIDSNTSTSKTSAPTADALRRTVESMAEALGLKQNTIRLADNYLAASVLVNAAADSQGRVYPDGFSFFKVSSSAGAWPTANGYVVTMRAGSGGFQLYFEMYTGVTQTDKTARFWTRSKRDSNAFWQDWTRMLTEVDLLDYVRQPGYAVTAGTGAAYTAALNPQPAVLVDGLSITIVPHTANTAADPTLKIGTLGALPIRRQSGGTFAAGTIKAGAPLSLVKVGSYFLARSAPAIGTATAAQVLAGSTFQSEAVPDGGSGTIPVRSGIVNATGAAQWGDGQLAVYLPDGYYPVPGSELRVSVAQIQAADGDLVAANIRTGVNIFGVVGTLEPRSYTRLTLTIPANSRSAVIDLGFAPSSITLTSADSGDFFGVTYVYSGASLQSFTGGRLTNYFLLWNSAGSSLSDSSTIPQQIIVANTSSSAVTCIIKAYK</sequence>
<accession>A0ACC6PIC7</accession>
<dbReference type="EMBL" id="JBBKAR010000056">
    <property type="protein sequence ID" value="MEJ8306673.1"/>
    <property type="molecule type" value="Genomic_DNA"/>
</dbReference>
<comment type="caution">
    <text evidence="1">The sequence shown here is derived from an EMBL/GenBank/DDBJ whole genome shotgun (WGS) entry which is preliminary data.</text>
</comment>
<evidence type="ECO:0000313" key="2">
    <source>
        <dbReference type="Proteomes" id="UP001380953"/>
    </source>
</evidence>